<dbReference type="Proteomes" id="UP000604046">
    <property type="component" value="Unassembled WGS sequence"/>
</dbReference>
<dbReference type="Pfam" id="PF17655">
    <property type="entry name" value="IRK_C"/>
    <property type="match status" value="1"/>
</dbReference>
<dbReference type="OrthoDB" id="273257at2759"/>
<dbReference type="AlphaFoldDB" id="A0A812PR29"/>
<dbReference type="Gene3D" id="2.60.40.1400">
    <property type="entry name" value="G protein-activated inward rectifier potassium channel 1"/>
    <property type="match status" value="1"/>
</dbReference>
<gene>
    <name evidence="2" type="ORF">SNAT2548_LOCUS18627</name>
</gene>
<dbReference type="InterPro" id="IPR014756">
    <property type="entry name" value="Ig_E-set"/>
</dbReference>
<evidence type="ECO:0000313" key="3">
    <source>
        <dbReference type="Proteomes" id="UP000604046"/>
    </source>
</evidence>
<reference evidence="2" key="1">
    <citation type="submission" date="2021-02" db="EMBL/GenBank/DDBJ databases">
        <authorList>
            <person name="Dougan E. K."/>
            <person name="Rhodes N."/>
            <person name="Thang M."/>
            <person name="Chan C."/>
        </authorList>
    </citation>
    <scope>NUCLEOTIDE SEQUENCE</scope>
</reference>
<evidence type="ECO:0000259" key="1">
    <source>
        <dbReference type="Pfam" id="PF17655"/>
    </source>
</evidence>
<keyword evidence="3" id="KW-1185">Reference proteome</keyword>
<protein>
    <recommendedName>
        <fullName evidence="1">Inward rectifier potassium channel C-terminal domain-containing protein</fullName>
    </recommendedName>
</protein>
<dbReference type="EMBL" id="CAJNDS010002152">
    <property type="protein sequence ID" value="CAE7352825.1"/>
    <property type="molecule type" value="Genomic_DNA"/>
</dbReference>
<dbReference type="SUPFAM" id="SSF81296">
    <property type="entry name" value="E set domains"/>
    <property type="match status" value="1"/>
</dbReference>
<dbReference type="InterPro" id="IPR013518">
    <property type="entry name" value="K_chnl_inward-rec_Kir_cyto"/>
</dbReference>
<organism evidence="2 3">
    <name type="scientific">Symbiodinium natans</name>
    <dbReference type="NCBI Taxonomy" id="878477"/>
    <lineage>
        <taxon>Eukaryota</taxon>
        <taxon>Sar</taxon>
        <taxon>Alveolata</taxon>
        <taxon>Dinophyceae</taxon>
        <taxon>Suessiales</taxon>
        <taxon>Symbiodiniaceae</taxon>
        <taxon>Symbiodinium</taxon>
    </lineage>
</organism>
<accession>A0A812PR29</accession>
<name>A0A812PR29_9DINO</name>
<feature type="domain" description="Inward rectifier potassium channel C-terminal" evidence="1">
    <location>
        <begin position="33"/>
        <end position="103"/>
    </location>
</feature>
<dbReference type="InterPro" id="IPR041647">
    <property type="entry name" value="IRK_C"/>
</dbReference>
<evidence type="ECO:0000313" key="2">
    <source>
        <dbReference type="EMBL" id="CAE7352825.1"/>
    </source>
</evidence>
<proteinExistence type="predicted"/>
<sequence length="113" mass="12430">MELSPVRLRKLTGTWQGSSAGKAWSLTKYQIEDHLSRCQAEVLALVEGLEPITSACTQGRMSYNFALEDVLFDCAFAPCVLRDTAGTLVVDFNRFQELIPAPAAQSMYESLPG</sequence>
<comment type="caution">
    <text evidence="2">The sequence shown here is derived from an EMBL/GenBank/DDBJ whole genome shotgun (WGS) entry which is preliminary data.</text>
</comment>